<sequence>MVVSDVVIQILLKLPPESLLRFKSVCKSWYALINDPKFVTKHLSNSLPYKHVLLKRIVATNSEKYEYALSILKFSLDRSVSVLDVHLPLYEDHPALAICGQSHSLVCLSDLCDIFLCNPMTRQFRKLPPSILIVRGHDPDDYDAEGNAVGFGYDAKSRNFKVVRVVNPWVGVVSHPS</sequence>
<dbReference type="SMART" id="SM00256">
    <property type="entry name" value="FBOX"/>
    <property type="match status" value="1"/>
</dbReference>
<keyword evidence="3" id="KW-1185">Reference proteome</keyword>
<evidence type="ECO:0000313" key="3">
    <source>
        <dbReference type="Proteomes" id="UP001642487"/>
    </source>
</evidence>
<dbReference type="PANTHER" id="PTHR31672">
    <property type="entry name" value="BNACNNG10540D PROTEIN"/>
    <property type="match status" value="1"/>
</dbReference>
<dbReference type="InterPro" id="IPR001810">
    <property type="entry name" value="F-box_dom"/>
</dbReference>
<dbReference type="Gene3D" id="1.20.1280.50">
    <property type="match status" value="1"/>
</dbReference>
<proteinExistence type="predicted"/>
<feature type="domain" description="F-box" evidence="1">
    <location>
        <begin position="1"/>
        <end position="43"/>
    </location>
</feature>
<evidence type="ECO:0000259" key="1">
    <source>
        <dbReference type="PROSITE" id="PS50181"/>
    </source>
</evidence>
<dbReference type="Pfam" id="PF00646">
    <property type="entry name" value="F-box"/>
    <property type="match status" value="1"/>
</dbReference>
<dbReference type="InterPro" id="IPR050796">
    <property type="entry name" value="SCF_F-box_component"/>
</dbReference>
<dbReference type="Proteomes" id="UP001642487">
    <property type="component" value="Chromosome 5"/>
</dbReference>
<gene>
    <name evidence="2" type="ORF">CITCOLO1_LOCUS15304</name>
</gene>
<reference evidence="2 3" key="1">
    <citation type="submission" date="2024-03" db="EMBL/GenBank/DDBJ databases">
        <authorList>
            <person name="Gkanogiannis A."/>
            <person name="Becerra Lopez-Lavalle L."/>
        </authorList>
    </citation>
    <scope>NUCLEOTIDE SEQUENCE [LARGE SCALE GENOMIC DNA]</scope>
</reference>
<dbReference type="CDD" id="cd22157">
    <property type="entry name" value="F-box_AtFBW1-like"/>
    <property type="match status" value="1"/>
</dbReference>
<organism evidence="2 3">
    <name type="scientific">Citrullus colocynthis</name>
    <name type="common">colocynth</name>
    <dbReference type="NCBI Taxonomy" id="252529"/>
    <lineage>
        <taxon>Eukaryota</taxon>
        <taxon>Viridiplantae</taxon>
        <taxon>Streptophyta</taxon>
        <taxon>Embryophyta</taxon>
        <taxon>Tracheophyta</taxon>
        <taxon>Spermatophyta</taxon>
        <taxon>Magnoliopsida</taxon>
        <taxon>eudicotyledons</taxon>
        <taxon>Gunneridae</taxon>
        <taxon>Pentapetalae</taxon>
        <taxon>rosids</taxon>
        <taxon>fabids</taxon>
        <taxon>Cucurbitales</taxon>
        <taxon>Cucurbitaceae</taxon>
        <taxon>Benincaseae</taxon>
        <taxon>Citrullus</taxon>
    </lineage>
</organism>
<accession>A0ABP0YRH2</accession>
<dbReference type="SUPFAM" id="SSF81383">
    <property type="entry name" value="F-box domain"/>
    <property type="match status" value="1"/>
</dbReference>
<dbReference type="PANTHER" id="PTHR31672:SF13">
    <property type="entry name" value="F-BOX PROTEIN CPR30-LIKE"/>
    <property type="match status" value="1"/>
</dbReference>
<dbReference type="EMBL" id="OZ021739">
    <property type="protein sequence ID" value="CAK9323133.1"/>
    <property type="molecule type" value="Genomic_DNA"/>
</dbReference>
<dbReference type="Pfam" id="PF08268">
    <property type="entry name" value="FBA_3"/>
    <property type="match status" value="1"/>
</dbReference>
<dbReference type="InterPro" id="IPR036047">
    <property type="entry name" value="F-box-like_dom_sf"/>
</dbReference>
<protein>
    <recommendedName>
        <fullName evidence="1">F-box domain-containing protein</fullName>
    </recommendedName>
</protein>
<evidence type="ECO:0000313" key="2">
    <source>
        <dbReference type="EMBL" id="CAK9323133.1"/>
    </source>
</evidence>
<dbReference type="InterPro" id="IPR013187">
    <property type="entry name" value="F-box-assoc_dom_typ3"/>
</dbReference>
<name>A0ABP0YRH2_9ROSI</name>
<dbReference type="PROSITE" id="PS50181">
    <property type="entry name" value="FBOX"/>
    <property type="match status" value="1"/>
</dbReference>